<name>A0ABP3XUT0_9FLAO</name>
<dbReference type="Gene3D" id="2.60.450.10">
    <property type="entry name" value="Lipopolysaccharide (LPS) transport protein A like domain"/>
    <property type="match status" value="2"/>
</dbReference>
<evidence type="ECO:0000256" key="1">
    <source>
        <dbReference type="SAM" id="MobiDB-lite"/>
    </source>
</evidence>
<reference evidence="4" key="1">
    <citation type="journal article" date="2019" name="Int. J. Syst. Evol. Microbiol.">
        <title>The Global Catalogue of Microorganisms (GCM) 10K type strain sequencing project: providing services to taxonomists for standard genome sequencing and annotation.</title>
        <authorList>
            <consortium name="The Broad Institute Genomics Platform"/>
            <consortium name="The Broad Institute Genome Sequencing Center for Infectious Disease"/>
            <person name="Wu L."/>
            <person name="Ma J."/>
        </authorList>
    </citation>
    <scope>NUCLEOTIDE SEQUENCE [LARGE SCALE GENOMIC DNA]</scope>
    <source>
        <strain evidence="4">JCM 16082</strain>
    </source>
</reference>
<keyword evidence="4" id="KW-1185">Reference proteome</keyword>
<gene>
    <name evidence="3" type="ORF">GCM10009117_21880</name>
</gene>
<sequence>MKPNNPIIFLFFNLFFLIGGFVFSQEEIPPENKIDYTSDRTTIDEINYPGAIILRKVNKQVHFIHKGIDVWCDQAVFYDAENFFKAFGNVRMKQGDTINMRSKYAEYNGNTEFAFASTNVKLKSPNNTITTDSLFFDRAKQEAFYRSGGTVKDTASTITSKIGRFFMEQNKFSFVVNVKVVNPEYVINSSQLDFYDDTGHAYLYGPSTIVSDASTVYCERGFYDTRGDTGYFVKNSRINYENRILEGDSLYFDRNRSFASAVNNIKVTDTLNASVIKGHYAEVFRAKDSVFITKRALAITRQENDSVYIHSDTLMITGKPENRIIRGFYDTRLFKTNMSGKCDSIHVNQSSGLTQMIGKPIVWSSNNQLTGDTIHLISDPKTEKLDTLKVFYDSFMVQQDSIDASAYNQVKGKEMYGLFKENELYEVNFIKNTETIYYTREDAGDLIGINKTKSSTIKMLLDNREIIDVYYYTDVDGDIYPEEEFPPNARKLKGFIWRGEEQLYSVDDLFSGEGPVELIKITGIPLPEEEEEFFEERDEDDPLLNSKSRLDADVLRNIPRDTIEPPKREPLSPRLDERKQRKRKDKENDE</sequence>
<dbReference type="Pfam" id="PF13100">
    <property type="entry name" value="OstA_2"/>
    <property type="match status" value="1"/>
</dbReference>
<evidence type="ECO:0000313" key="4">
    <source>
        <dbReference type="Proteomes" id="UP001500507"/>
    </source>
</evidence>
<comment type="caution">
    <text evidence="3">The sequence shown here is derived from an EMBL/GenBank/DDBJ whole genome shotgun (WGS) entry which is preliminary data.</text>
</comment>
<evidence type="ECO:0000259" key="2">
    <source>
        <dbReference type="Pfam" id="PF13100"/>
    </source>
</evidence>
<accession>A0ABP3XUT0</accession>
<dbReference type="RefSeq" id="WP_425545362.1">
    <property type="nucleotide sequence ID" value="NZ_BAAAFG010000016.1"/>
</dbReference>
<organism evidence="3 4">
    <name type="scientific">Gangjinia marincola</name>
    <dbReference type="NCBI Taxonomy" id="578463"/>
    <lineage>
        <taxon>Bacteria</taxon>
        <taxon>Pseudomonadati</taxon>
        <taxon>Bacteroidota</taxon>
        <taxon>Flavobacteriia</taxon>
        <taxon>Flavobacteriales</taxon>
        <taxon>Flavobacteriaceae</taxon>
        <taxon>Gangjinia</taxon>
    </lineage>
</organism>
<feature type="region of interest" description="Disordered" evidence="1">
    <location>
        <begin position="555"/>
        <end position="590"/>
    </location>
</feature>
<dbReference type="EMBL" id="BAAAFG010000016">
    <property type="protein sequence ID" value="GAA0873041.1"/>
    <property type="molecule type" value="Genomic_DNA"/>
</dbReference>
<feature type="domain" description="Organic solvent tolerance-like N-terminal" evidence="2">
    <location>
        <begin position="55"/>
        <end position="189"/>
    </location>
</feature>
<proteinExistence type="predicted"/>
<dbReference type="Proteomes" id="UP001500507">
    <property type="component" value="Unassembled WGS sequence"/>
</dbReference>
<dbReference type="InterPro" id="IPR005653">
    <property type="entry name" value="OstA-like_N"/>
</dbReference>
<protein>
    <submittedName>
        <fullName evidence="3">OstA-like protein</fullName>
    </submittedName>
</protein>
<evidence type="ECO:0000313" key="3">
    <source>
        <dbReference type="EMBL" id="GAA0873041.1"/>
    </source>
</evidence>